<protein>
    <recommendedName>
        <fullName evidence="4">Thioesterase</fullName>
    </recommendedName>
</protein>
<reference evidence="3" key="1">
    <citation type="submission" date="2007-08" db="EMBL/GenBank/DDBJ databases">
        <title>Annotation of Burkholderia pseudomallei 1710a.</title>
        <authorList>
            <person name="Harkins D.M."/>
            <person name="DeShazer D."/>
            <person name="Woods D.E."/>
            <person name="Brinkac L.M."/>
            <person name="Brown K.A."/>
            <person name="Hung G.C."/>
            <person name="Tuanyok A."/>
            <person name="Zhang B."/>
            <person name="Nierman W.C."/>
        </authorList>
    </citation>
    <scope>NUCLEOTIDE SEQUENCE [LARGE SCALE GENOMIC DNA]</scope>
    <source>
        <strain evidence="3">1710a</strain>
    </source>
</reference>
<evidence type="ECO:0008006" key="4">
    <source>
        <dbReference type="Google" id="ProtNLM"/>
    </source>
</evidence>
<feature type="region of interest" description="Disordered" evidence="1">
    <location>
        <begin position="1"/>
        <end position="40"/>
    </location>
</feature>
<name>A0A0E1W941_BURPE</name>
<dbReference type="AlphaFoldDB" id="A0A0E1W941"/>
<dbReference type="EMBL" id="CM000832">
    <property type="protein sequence ID" value="EET09753.1"/>
    <property type="molecule type" value="Genomic_DNA"/>
</dbReference>
<organism evidence="2 3">
    <name type="scientific">Burkholderia pseudomallei 1710a</name>
    <dbReference type="NCBI Taxonomy" id="320371"/>
    <lineage>
        <taxon>Bacteria</taxon>
        <taxon>Pseudomonadati</taxon>
        <taxon>Pseudomonadota</taxon>
        <taxon>Betaproteobacteria</taxon>
        <taxon>Burkholderiales</taxon>
        <taxon>Burkholderiaceae</taxon>
        <taxon>Burkholderia</taxon>
        <taxon>pseudomallei group</taxon>
    </lineage>
</organism>
<dbReference type="RefSeq" id="WP_004526130.1">
    <property type="nucleotide sequence ID" value="NZ_CM000832.1"/>
</dbReference>
<reference evidence="2 3" key="2">
    <citation type="submission" date="2009-05" db="EMBL/GenBank/DDBJ databases">
        <authorList>
            <person name="Harkins D.M."/>
            <person name="DeShazer D."/>
            <person name="Woods D.E."/>
            <person name="Brinkac L.M."/>
            <person name="Brown K.A."/>
            <person name="Hung G.C."/>
            <person name="Tuanyok A."/>
            <person name="Zhang B."/>
            <person name="Nierman W.C."/>
        </authorList>
    </citation>
    <scope>NUCLEOTIDE SEQUENCE [LARGE SCALE GENOMIC DNA]</scope>
    <source>
        <strain evidence="2 3">1710a</strain>
    </source>
</reference>
<accession>A0A0E1W941</accession>
<dbReference type="Proteomes" id="UP000001812">
    <property type="component" value="Chromosome I"/>
</dbReference>
<dbReference type="GeneID" id="93064629"/>
<evidence type="ECO:0000256" key="1">
    <source>
        <dbReference type="SAM" id="MobiDB-lite"/>
    </source>
</evidence>
<proteinExistence type="predicted"/>
<sequence>MSGRPGRPSLRRAARSGHAARSTPRLRGANGSARPARLDLHGPGGAAGLLGPAPFHTFSYNFRTLHCLRSRFMPLHAA</sequence>
<dbReference type="HOGENOM" id="CLU_2615248_0_0_4"/>
<gene>
    <name evidence="2" type="ORF">BURPS1710A_0987</name>
</gene>
<evidence type="ECO:0000313" key="2">
    <source>
        <dbReference type="EMBL" id="EET09753.1"/>
    </source>
</evidence>
<evidence type="ECO:0000313" key="3">
    <source>
        <dbReference type="Proteomes" id="UP000001812"/>
    </source>
</evidence>